<evidence type="ECO:0000313" key="2">
    <source>
        <dbReference type="Proteomes" id="UP000273083"/>
    </source>
</evidence>
<protein>
    <submittedName>
        <fullName evidence="1">Uncharacterized protein</fullName>
    </submittedName>
</protein>
<dbReference type="Proteomes" id="UP000273083">
    <property type="component" value="Unassembled WGS sequence"/>
</dbReference>
<comment type="caution">
    <text evidence="1">The sequence shown here is derived from an EMBL/GenBank/DDBJ whole genome shotgun (WGS) entry which is preliminary data.</text>
</comment>
<dbReference type="OrthoDB" id="9813328at2"/>
<keyword evidence="2" id="KW-1185">Reference proteome</keyword>
<sequence>MLGILKGIFKTNSQQNIEVEMDEDNLLDFYKKKSLPDDKLKELVKTSSNLNYEYDPIDSDIYRCFIAYQYGISNNVNVSTKFQKIEDRISNICSAKGGKYYRTPAKSAKFAIIFNSKDINYNSIKGLIDEGYKVTTFENALKYFKLDHLWDMNSTKKY</sequence>
<accession>A0A3N1XRI1</accession>
<organism evidence="1 2">
    <name type="scientific">Mobilisporobacter senegalensis</name>
    <dbReference type="NCBI Taxonomy" id="1329262"/>
    <lineage>
        <taxon>Bacteria</taxon>
        <taxon>Bacillati</taxon>
        <taxon>Bacillota</taxon>
        <taxon>Clostridia</taxon>
        <taxon>Lachnospirales</taxon>
        <taxon>Lachnospiraceae</taxon>
        <taxon>Mobilisporobacter</taxon>
    </lineage>
</organism>
<evidence type="ECO:0000313" key="1">
    <source>
        <dbReference type="EMBL" id="ROR29279.1"/>
    </source>
</evidence>
<name>A0A3N1XRI1_9FIRM</name>
<dbReference type="EMBL" id="RJVG01000003">
    <property type="protein sequence ID" value="ROR29279.1"/>
    <property type="molecule type" value="Genomic_DNA"/>
</dbReference>
<dbReference type="RefSeq" id="WP_123608724.1">
    <property type="nucleotide sequence ID" value="NZ_RJVG01000003.1"/>
</dbReference>
<gene>
    <name evidence="1" type="ORF">EDD66_103215</name>
</gene>
<reference evidence="1 2" key="1">
    <citation type="submission" date="2018-11" db="EMBL/GenBank/DDBJ databases">
        <title>Genomic Encyclopedia of Type Strains, Phase IV (KMG-IV): sequencing the most valuable type-strain genomes for metagenomic binning, comparative biology and taxonomic classification.</title>
        <authorList>
            <person name="Goeker M."/>
        </authorList>
    </citation>
    <scope>NUCLEOTIDE SEQUENCE [LARGE SCALE GENOMIC DNA]</scope>
    <source>
        <strain evidence="1 2">DSM 26537</strain>
    </source>
</reference>
<dbReference type="AlphaFoldDB" id="A0A3N1XRI1"/>
<proteinExistence type="predicted"/>